<name>A0A2X2DGK7_PSELU</name>
<dbReference type="GeneID" id="300269983"/>
<evidence type="ECO:0000313" key="5">
    <source>
        <dbReference type="Proteomes" id="UP000626180"/>
    </source>
</evidence>
<accession>A0A2X2DGK7</accession>
<keyword evidence="5" id="KW-1185">Reference proteome</keyword>
<evidence type="ECO:0000313" key="4">
    <source>
        <dbReference type="Proteomes" id="UP000250443"/>
    </source>
</evidence>
<sequence length="48" mass="5473">MVEFQKAPDDPEIDPTPSPQDEPIGDDQREHAPDERLPQKNPTDPEYS</sequence>
<dbReference type="EMBL" id="UAUF01000015">
    <property type="protein sequence ID" value="SPZ16616.1"/>
    <property type="molecule type" value="Genomic_DNA"/>
</dbReference>
<protein>
    <submittedName>
        <fullName evidence="3">Uncharacterized protein</fullName>
    </submittedName>
</protein>
<dbReference type="Proteomes" id="UP000250443">
    <property type="component" value="Unassembled WGS sequence"/>
</dbReference>
<reference evidence="2 5" key="2">
    <citation type="submission" date="2020-10" db="EMBL/GenBank/DDBJ databases">
        <title>Genome sequences of Pseudomonas isolates.</title>
        <authorList>
            <person name="Wessels L."/>
            <person name="Reich F."/>
            <person name="Hammerl J."/>
        </authorList>
    </citation>
    <scope>NUCLEOTIDE SEQUENCE [LARGE SCALE GENOMIC DNA]</scope>
    <source>
        <strain evidence="2 5">20-MO00624-0</strain>
    </source>
</reference>
<dbReference type="AlphaFoldDB" id="A0A2X2DGK7"/>
<proteinExistence type="predicted"/>
<evidence type="ECO:0000256" key="1">
    <source>
        <dbReference type="SAM" id="MobiDB-lite"/>
    </source>
</evidence>
<dbReference type="EMBL" id="JADMCD010000016">
    <property type="protein sequence ID" value="MBF8643404.1"/>
    <property type="molecule type" value="Genomic_DNA"/>
</dbReference>
<feature type="compositionally biased region" description="Basic and acidic residues" evidence="1">
    <location>
        <begin position="26"/>
        <end position="38"/>
    </location>
</feature>
<organism evidence="3 4">
    <name type="scientific">Pseudomonas luteola</name>
    <dbReference type="NCBI Taxonomy" id="47886"/>
    <lineage>
        <taxon>Bacteria</taxon>
        <taxon>Pseudomonadati</taxon>
        <taxon>Pseudomonadota</taxon>
        <taxon>Gammaproteobacteria</taxon>
        <taxon>Pseudomonadales</taxon>
        <taxon>Pseudomonadaceae</taxon>
        <taxon>Pseudomonas</taxon>
    </lineage>
</organism>
<gene>
    <name evidence="2" type="ORF">IRZ65_22325</name>
    <name evidence="3" type="ORF">NCTC11842_05650</name>
</gene>
<reference evidence="3 4" key="1">
    <citation type="submission" date="2018-06" db="EMBL/GenBank/DDBJ databases">
        <authorList>
            <consortium name="Pathogen Informatics"/>
            <person name="Doyle S."/>
        </authorList>
    </citation>
    <scope>NUCLEOTIDE SEQUENCE [LARGE SCALE GENOMIC DNA]</scope>
    <source>
        <strain evidence="3 4">NCTC11842</strain>
    </source>
</reference>
<dbReference type="RefSeq" id="WP_010798779.1">
    <property type="nucleotide sequence ID" value="NZ_CP044085.1"/>
</dbReference>
<dbReference type="Proteomes" id="UP000626180">
    <property type="component" value="Unassembled WGS sequence"/>
</dbReference>
<evidence type="ECO:0000313" key="2">
    <source>
        <dbReference type="EMBL" id="MBF8643404.1"/>
    </source>
</evidence>
<feature type="region of interest" description="Disordered" evidence="1">
    <location>
        <begin position="1"/>
        <end position="48"/>
    </location>
</feature>
<evidence type="ECO:0000313" key="3">
    <source>
        <dbReference type="EMBL" id="SPZ16616.1"/>
    </source>
</evidence>